<evidence type="ECO:0000313" key="2">
    <source>
        <dbReference type="Proteomes" id="UP000547674"/>
    </source>
</evidence>
<dbReference type="InterPro" id="IPR017734">
    <property type="entry name" value="T6SS_SciN"/>
</dbReference>
<proteinExistence type="predicted"/>
<protein>
    <submittedName>
        <fullName evidence="1">Type VI secretion system lipoprotein TssJ</fullName>
    </submittedName>
</protein>
<gene>
    <name evidence="1" type="primary">tssJ</name>
    <name evidence="1" type="ORF">HKN21_08285</name>
</gene>
<dbReference type="PANTHER" id="PTHR37625:SF4">
    <property type="entry name" value="OUTER MEMBRANE LIPOPROTEIN"/>
    <property type="match status" value="1"/>
</dbReference>
<evidence type="ECO:0000313" key="1">
    <source>
        <dbReference type="EMBL" id="NNF06744.1"/>
    </source>
</evidence>
<dbReference type="InterPro" id="IPR038706">
    <property type="entry name" value="Type_VI_SciN-like_sf"/>
</dbReference>
<comment type="caution">
    <text evidence="1">The sequence shown here is derived from an EMBL/GenBank/DDBJ whole genome shotgun (WGS) entry which is preliminary data.</text>
</comment>
<dbReference type="AlphaFoldDB" id="A0A7Y2EBE2"/>
<dbReference type="Pfam" id="PF12790">
    <property type="entry name" value="T6SS-SciN"/>
    <property type="match status" value="1"/>
</dbReference>
<accession>A0A7Y2EBE2</accession>
<dbReference type="NCBIfam" id="TIGR03352">
    <property type="entry name" value="VI_chp_3"/>
    <property type="match status" value="1"/>
</dbReference>
<dbReference type="PROSITE" id="PS51257">
    <property type="entry name" value="PROKAR_LIPOPROTEIN"/>
    <property type="match status" value="1"/>
</dbReference>
<keyword evidence="1" id="KW-0449">Lipoprotein</keyword>
<name>A0A7Y2EBE2_UNCEI</name>
<dbReference type="Gene3D" id="2.60.40.4150">
    <property type="entry name" value="Type VI secretion system, lipoprotein SciN"/>
    <property type="match status" value="1"/>
</dbReference>
<dbReference type="EMBL" id="JABDJR010000326">
    <property type="protein sequence ID" value="NNF06744.1"/>
    <property type="molecule type" value="Genomic_DNA"/>
</dbReference>
<reference evidence="1 2" key="1">
    <citation type="submission" date="2020-03" db="EMBL/GenBank/DDBJ databases">
        <title>Metabolic flexibility allows generalist bacteria to become dominant in a frequently disturbed ecosystem.</title>
        <authorList>
            <person name="Chen Y.-J."/>
            <person name="Leung P.M."/>
            <person name="Bay S.K."/>
            <person name="Hugenholtz P."/>
            <person name="Kessler A.J."/>
            <person name="Shelley G."/>
            <person name="Waite D.W."/>
            <person name="Cook P.L."/>
            <person name="Greening C."/>
        </authorList>
    </citation>
    <scope>NUCLEOTIDE SEQUENCE [LARGE SCALE GENOMIC DNA]</scope>
    <source>
        <strain evidence="1">SS_bin_28</strain>
    </source>
</reference>
<sequence>MIGRRFVLFSFLLIAAATLVGCGGGGGPKVEQYTFRFTGAENLNNCSSDFANTLVVRVYQLKSDEQITIADLADLWQSDEELGADFVRKDEVVVVPNEQQELEVLAGGDVKFLAVVGNFCETDGDCWRWISPMEGLDSTIKISCGATCLSQSN</sequence>
<dbReference type="Proteomes" id="UP000547674">
    <property type="component" value="Unassembled WGS sequence"/>
</dbReference>
<dbReference type="PANTHER" id="PTHR37625">
    <property type="entry name" value="OUTER MEMBRANE LIPOPROTEIN-RELATED"/>
    <property type="match status" value="1"/>
</dbReference>
<organism evidence="1 2">
    <name type="scientific">Eiseniibacteriota bacterium</name>
    <dbReference type="NCBI Taxonomy" id="2212470"/>
    <lineage>
        <taxon>Bacteria</taxon>
        <taxon>Candidatus Eiseniibacteriota</taxon>
    </lineage>
</organism>